<name>X0XAP6_9ZZZZ</name>
<gene>
    <name evidence="2" type="ORF">S01H1_67679</name>
</gene>
<dbReference type="AlphaFoldDB" id="X0XAP6"/>
<dbReference type="EMBL" id="BARS01044845">
    <property type="protein sequence ID" value="GAG40279.1"/>
    <property type="molecule type" value="Genomic_DNA"/>
</dbReference>
<sequence>MNNRIGFDNEKYLDEQTTAILERVKLFNNKLYLEFGGKLLFDYHAARVLPGFDPNVKMRLLQKLKDSVEILICIYSGDIERKKIRADFGITYDADAFKLIDDLRGWDLPIRGVVITRFEDQVAAKIFKNKLERRNIEVF</sequence>
<reference evidence="2" key="1">
    <citation type="journal article" date="2014" name="Front. Microbiol.">
        <title>High frequency of phylogenetically diverse reductive dehalogenase-homologous genes in deep subseafloor sedimentary metagenomes.</title>
        <authorList>
            <person name="Kawai M."/>
            <person name="Futagami T."/>
            <person name="Toyoda A."/>
            <person name="Takaki Y."/>
            <person name="Nishi S."/>
            <person name="Hori S."/>
            <person name="Arai W."/>
            <person name="Tsubouchi T."/>
            <person name="Morono Y."/>
            <person name="Uchiyama I."/>
            <person name="Ito T."/>
            <person name="Fujiyama A."/>
            <person name="Inagaki F."/>
            <person name="Takami H."/>
        </authorList>
    </citation>
    <scope>NUCLEOTIDE SEQUENCE</scope>
    <source>
        <strain evidence="2">Expedition CK06-06</strain>
    </source>
</reference>
<feature type="non-terminal residue" evidence="2">
    <location>
        <position position="139"/>
    </location>
</feature>
<proteinExistence type="predicted"/>
<dbReference type="InterPro" id="IPR048496">
    <property type="entry name" value="DUF1846_N"/>
</dbReference>
<comment type="caution">
    <text evidence="2">The sequence shown here is derived from an EMBL/GenBank/DDBJ whole genome shotgun (WGS) entry which is preliminary data.</text>
</comment>
<dbReference type="Pfam" id="PF08903">
    <property type="entry name" value="DUF1846"/>
    <property type="match status" value="1"/>
</dbReference>
<accession>X0XAP6</accession>
<feature type="domain" description="DUF1846" evidence="1">
    <location>
        <begin position="5"/>
        <end position="139"/>
    </location>
</feature>
<dbReference type="Gene3D" id="3.10.630.10">
    <property type="entry name" value="dip2346 domain like"/>
    <property type="match status" value="1"/>
</dbReference>
<organism evidence="2">
    <name type="scientific">marine sediment metagenome</name>
    <dbReference type="NCBI Taxonomy" id="412755"/>
    <lineage>
        <taxon>unclassified sequences</taxon>
        <taxon>metagenomes</taxon>
        <taxon>ecological metagenomes</taxon>
    </lineage>
</organism>
<protein>
    <recommendedName>
        <fullName evidence="1">DUF1846 domain-containing protein</fullName>
    </recommendedName>
</protein>
<evidence type="ECO:0000259" key="1">
    <source>
        <dbReference type="Pfam" id="PF08903"/>
    </source>
</evidence>
<evidence type="ECO:0000313" key="2">
    <source>
        <dbReference type="EMBL" id="GAG40279.1"/>
    </source>
</evidence>